<gene>
    <name evidence="2" type="ORF">COY29_00670</name>
</gene>
<organism evidence="2 3">
    <name type="scientific">Candidatus Woesebacteria bacterium CG_4_10_14_0_2_um_filter_39_14</name>
    <dbReference type="NCBI Taxonomy" id="1975054"/>
    <lineage>
        <taxon>Bacteria</taxon>
        <taxon>Candidatus Woeseibacteriota</taxon>
    </lineage>
</organism>
<feature type="transmembrane region" description="Helical" evidence="1">
    <location>
        <begin position="40"/>
        <end position="59"/>
    </location>
</feature>
<dbReference type="AlphaFoldDB" id="A0A2M7TPT3"/>
<name>A0A2M7TPT3_9BACT</name>
<evidence type="ECO:0000313" key="2">
    <source>
        <dbReference type="EMBL" id="PIZ49993.1"/>
    </source>
</evidence>
<keyword evidence="1" id="KW-0812">Transmembrane</keyword>
<keyword evidence="1" id="KW-1133">Transmembrane helix</keyword>
<comment type="caution">
    <text evidence="2">The sequence shown here is derived from an EMBL/GenBank/DDBJ whole genome shotgun (WGS) entry which is preliminary data.</text>
</comment>
<proteinExistence type="predicted"/>
<protein>
    <submittedName>
        <fullName evidence="2">Uncharacterized protein</fullName>
    </submittedName>
</protein>
<feature type="transmembrane region" description="Helical" evidence="1">
    <location>
        <begin position="7"/>
        <end position="28"/>
    </location>
</feature>
<keyword evidence="1" id="KW-0472">Membrane</keyword>
<accession>A0A2M7TPT3</accession>
<sequence length="126" mass="14222">MPKRNLFINKIISWSIIILVGLIPLFFLPFTSEFYEFNKNILLVVVCGLLLVVWTLKMVLQGRMSFRRTPFDLPVLAIAGAFILSTILSSPNKWAPFWIPGGTGTIIGLTVLYFIITNSFTKDTPL</sequence>
<feature type="transmembrane region" description="Helical" evidence="1">
    <location>
        <begin position="71"/>
        <end position="91"/>
    </location>
</feature>
<reference evidence="3" key="1">
    <citation type="submission" date="2017-09" db="EMBL/GenBank/DDBJ databases">
        <title>Depth-based differentiation of microbial function through sediment-hosted aquifers and enrichment of novel symbionts in the deep terrestrial subsurface.</title>
        <authorList>
            <person name="Probst A.J."/>
            <person name="Ladd B."/>
            <person name="Jarett J.K."/>
            <person name="Geller-Mcgrath D.E."/>
            <person name="Sieber C.M.K."/>
            <person name="Emerson J.B."/>
            <person name="Anantharaman K."/>
            <person name="Thomas B.C."/>
            <person name="Malmstrom R."/>
            <person name="Stieglmeier M."/>
            <person name="Klingl A."/>
            <person name="Woyke T."/>
            <person name="Ryan C.M."/>
            <person name="Banfield J.F."/>
        </authorList>
    </citation>
    <scope>NUCLEOTIDE SEQUENCE [LARGE SCALE GENOMIC DNA]</scope>
</reference>
<feature type="transmembrane region" description="Helical" evidence="1">
    <location>
        <begin position="97"/>
        <end position="116"/>
    </location>
</feature>
<dbReference type="EMBL" id="PFNO01000024">
    <property type="protein sequence ID" value="PIZ49993.1"/>
    <property type="molecule type" value="Genomic_DNA"/>
</dbReference>
<dbReference type="Proteomes" id="UP000229753">
    <property type="component" value="Unassembled WGS sequence"/>
</dbReference>
<evidence type="ECO:0000313" key="3">
    <source>
        <dbReference type="Proteomes" id="UP000229753"/>
    </source>
</evidence>
<evidence type="ECO:0000256" key="1">
    <source>
        <dbReference type="SAM" id="Phobius"/>
    </source>
</evidence>